<reference evidence="1 2" key="1">
    <citation type="submission" date="2019-11" db="EMBL/GenBank/DDBJ databases">
        <title>Whole-genome sequence of a Rhodoblastus acidophilus DSM 142.</title>
        <authorList>
            <person name="Kyndt J.A."/>
            <person name="Meyer T.E."/>
        </authorList>
    </citation>
    <scope>NUCLEOTIDE SEQUENCE [LARGE SCALE GENOMIC DNA]</scope>
    <source>
        <strain evidence="1 2">DSM 142</strain>
    </source>
</reference>
<evidence type="ECO:0000313" key="2">
    <source>
        <dbReference type="Proteomes" id="UP000439113"/>
    </source>
</evidence>
<gene>
    <name evidence="1" type="ORF">GJ654_04420</name>
</gene>
<organism evidence="1 2">
    <name type="scientific">Rhodoblastus acidophilus</name>
    <name type="common">Rhodopseudomonas acidophila</name>
    <dbReference type="NCBI Taxonomy" id="1074"/>
    <lineage>
        <taxon>Bacteria</taxon>
        <taxon>Pseudomonadati</taxon>
        <taxon>Pseudomonadota</taxon>
        <taxon>Alphaproteobacteria</taxon>
        <taxon>Hyphomicrobiales</taxon>
        <taxon>Rhodoblastaceae</taxon>
        <taxon>Rhodoblastus</taxon>
    </lineage>
</organism>
<dbReference type="AlphaFoldDB" id="A0A6N8DN90"/>
<dbReference type="RefSeq" id="WP_155444908.1">
    <property type="nucleotide sequence ID" value="NZ_JAOQNR010000003.1"/>
</dbReference>
<dbReference type="OrthoDB" id="9999740at2"/>
<accession>A0A6N8DN90</accession>
<proteinExistence type="predicted"/>
<evidence type="ECO:0000313" key="1">
    <source>
        <dbReference type="EMBL" id="MTV30234.1"/>
    </source>
</evidence>
<sequence>MLIQVIAAMSLLLALMLGWIQVQRMARHVAELHPEAGPLRLVGGGCGGVGHAPSPLAEKPVTKKPAEGCEACANTSCKPGQLDAKSLVQ</sequence>
<dbReference type="Proteomes" id="UP000439113">
    <property type="component" value="Unassembled WGS sequence"/>
</dbReference>
<protein>
    <submittedName>
        <fullName evidence="1">Uncharacterized protein</fullName>
    </submittedName>
</protein>
<name>A0A6N8DN90_RHOAC</name>
<comment type="caution">
    <text evidence="1">The sequence shown here is derived from an EMBL/GenBank/DDBJ whole genome shotgun (WGS) entry which is preliminary data.</text>
</comment>
<dbReference type="EMBL" id="WNKS01000003">
    <property type="protein sequence ID" value="MTV30234.1"/>
    <property type="molecule type" value="Genomic_DNA"/>
</dbReference>